<gene>
    <name evidence="4" type="ORF">CHUV0807_1377</name>
</gene>
<evidence type="ECO:0000256" key="2">
    <source>
        <dbReference type="ARBA" id="ARBA00022723"/>
    </source>
</evidence>
<dbReference type="EMBL" id="FKLO01000049">
    <property type="protein sequence ID" value="SAM65603.1"/>
    <property type="molecule type" value="Genomic_DNA"/>
</dbReference>
<dbReference type="InterPro" id="IPR032466">
    <property type="entry name" value="Metal_Hydrolase"/>
</dbReference>
<reference evidence="5" key="1">
    <citation type="submission" date="2016-04" db="EMBL/GenBank/DDBJ databases">
        <authorList>
            <person name="Tagini F."/>
        </authorList>
    </citation>
    <scope>NUCLEOTIDE SEQUENCE [LARGE SCALE GENOMIC DNA]</scope>
    <source>
        <strain evidence="5">CHUV0807</strain>
    </source>
</reference>
<proteinExistence type="predicted"/>
<accession>A0A1C3H4U0</accession>
<evidence type="ECO:0000313" key="4">
    <source>
        <dbReference type="EMBL" id="SAM65603.1"/>
    </source>
</evidence>
<dbReference type="GO" id="GO:0004151">
    <property type="term" value="F:dihydroorotase activity"/>
    <property type="evidence" value="ECO:0007669"/>
    <property type="project" value="UniProtKB-EC"/>
</dbReference>
<dbReference type="InterPro" id="IPR002195">
    <property type="entry name" value="Dihydroorotase_CS"/>
</dbReference>
<sequence>MQTLTLPTPDDLHIHLRDGAALTRTVPDAAAATPVPPPL</sequence>
<keyword evidence="3 4" id="KW-0378">Hydrolase</keyword>
<evidence type="ECO:0000313" key="5">
    <source>
        <dbReference type="Proteomes" id="UP000190837"/>
    </source>
</evidence>
<dbReference type="PROSITE" id="PS00482">
    <property type="entry name" value="DIHYDROOROTASE_1"/>
    <property type="match status" value="1"/>
</dbReference>
<keyword evidence="2" id="KW-0479">Metal-binding</keyword>
<dbReference type="GO" id="GO:0046872">
    <property type="term" value="F:metal ion binding"/>
    <property type="evidence" value="ECO:0007669"/>
    <property type="project" value="UniProtKB-KW"/>
</dbReference>
<name>A0A1C3H4U0_9GAMM</name>
<dbReference type="AlphaFoldDB" id="A0A1C3H4U0"/>
<dbReference type="SUPFAM" id="SSF51556">
    <property type="entry name" value="Metallo-dependent hydrolases"/>
    <property type="match status" value="1"/>
</dbReference>
<dbReference type="Gene3D" id="3.20.20.140">
    <property type="entry name" value="Metal-dependent hydrolases"/>
    <property type="match status" value="1"/>
</dbReference>
<comment type="function">
    <text evidence="1">Catalyzes the reversible cyclization of carbamoyl aspartate to dihydroorotate.</text>
</comment>
<dbReference type="Proteomes" id="UP000190837">
    <property type="component" value="Unassembled WGS sequence"/>
</dbReference>
<evidence type="ECO:0000256" key="3">
    <source>
        <dbReference type="ARBA" id="ARBA00022801"/>
    </source>
</evidence>
<evidence type="ECO:0000256" key="1">
    <source>
        <dbReference type="ARBA" id="ARBA00002368"/>
    </source>
</evidence>
<organism evidence="4 5">
    <name type="scientific">Cardiobacterium hominis</name>
    <dbReference type="NCBI Taxonomy" id="2718"/>
    <lineage>
        <taxon>Bacteria</taxon>
        <taxon>Pseudomonadati</taxon>
        <taxon>Pseudomonadota</taxon>
        <taxon>Gammaproteobacteria</taxon>
        <taxon>Cardiobacteriales</taxon>
        <taxon>Cardiobacteriaceae</taxon>
        <taxon>Cardiobacterium</taxon>
    </lineage>
</organism>
<protein>
    <submittedName>
        <fullName evidence="4">Dihydroorotase</fullName>
        <ecNumber evidence="4">3.5.2.3</ecNumber>
    </submittedName>
</protein>
<dbReference type="EC" id="3.5.2.3" evidence="4"/>